<dbReference type="SUPFAM" id="SSF57889">
    <property type="entry name" value="Cysteine-rich domain"/>
    <property type="match status" value="1"/>
</dbReference>
<evidence type="ECO:0000313" key="3">
    <source>
        <dbReference type="EMBL" id="GMN55354.1"/>
    </source>
</evidence>
<accession>A0AA88AM49</accession>
<gene>
    <name evidence="3" type="ORF">TIFTF001_024474</name>
</gene>
<keyword evidence="4" id="KW-1185">Reference proteome</keyword>
<dbReference type="PANTHER" id="PTHR46288">
    <property type="entry name" value="PHORBOL-ESTER/DAG-TYPE DOMAIN-CONTAINING PROTEIN"/>
    <property type="match status" value="1"/>
</dbReference>
<organism evidence="3 4">
    <name type="scientific">Ficus carica</name>
    <name type="common">Common fig</name>
    <dbReference type="NCBI Taxonomy" id="3494"/>
    <lineage>
        <taxon>Eukaryota</taxon>
        <taxon>Viridiplantae</taxon>
        <taxon>Streptophyta</taxon>
        <taxon>Embryophyta</taxon>
        <taxon>Tracheophyta</taxon>
        <taxon>Spermatophyta</taxon>
        <taxon>Magnoliopsida</taxon>
        <taxon>eudicotyledons</taxon>
        <taxon>Gunneridae</taxon>
        <taxon>Pentapetalae</taxon>
        <taxon>rosids</taxon>
        <taxon>fabids</taxon>
        <taxon>Rosales</taxon>
        <taxon>Moraceae</taxon>
        <taxon>Ficeae</taxon>
        <taxon>Ficus</taxon>
    </lineage>
</organism>
<protein>
    <recommendedName>
        <fullName evidence="2">DC1 domain-containing protein</fullName>
    </recommendedName>
</protein>
<sequence>MMISHFSHQHPLSPYQVELDHHDQKGDDHDHDHEDQMITICSGCELELISGSSAYKCNKPGCDFRLHELCSELPGEIRHASHPQHPLSLLFTPRYDFSCRACAGSGTAFIYSCTACRIDLHVSCSALAESVKRADHEHPLELVFSSKGKECCGVCGCSLMDGCWAYSCKECGNFGTHLECAAAEEEEEREETSLGSSKKE</sequence>
<feature type="domain" description="DC1" evidence="2">
    <location>
        <begin position="136"/>
        <end position="181"/>
    </location>
</feature>
<comment type="caution">
    <text evidence="3">The sequence shown here is derived from an EMBL/GenBank/DDBJ whole genome shotgun (WGS) entry which is preliminary data.</text>
</comment>
<proteinExistence type="predicted"/>
<dbReference type="PANTHER" id="PTHR46288:SF27">
    <property type="entry name" value="CYSTEINE_HISTIDINE-RICH C1 DOMAIN FAMILY PROTEIN"/>
    <property type="match status" value="1"/>
</dbReference>
<feature type="domain" description="DC1" evidence="2">
    <location>
        <begin position="81"/>
        <end position="124"/>
    </location>
</feature>
<keyword evidence="1" id="KW-0677">Repeat</keyword>
<dbReference type="Proteomes" id="UP001187192">
    <property type="component" value="Unassembled WGS sequence"/>
</dbReference>
<evidence type="ECO:0000259" key="2">
    <source>
        <dbReference type="Pfam" id="PF03107"/>
    </source>
</evidence>
<evidence type="ECO:0000256" key="1">
    <source>
        <dbReference type="ARBA" id="ARBA00022737"/>
    </source>
</evidence>
<name>A0AA88AM49_FICCA</name>
<dbReference type="InterPro" id="IPR004146">
    <property type="entry name" value="DC1"/>
</dbReference>
<dbReference type="InterPro" id="IPR046349">
    <property type="entry name" value="C1-like_sf"/>
</dbReference>
<dbReference type="Pfam" id="PF03107">
    <property type="entry name" value="C1_2"/>
    <property type="match status" value="2"/>
</dbReference>
<reference evidence="3" key="1">
    <citation type="submission" date="2023-07" db="EMBL/GenBank/DDBJ databases">
        <title>draft genome sequence of fig (Ficus carica).</title>
        <authorList>
            <person name="Takahashi T."/>
            <person name="Nishimura K."/>
        </authorList>
    </citation>
    <scope>NUCLEOTIDE SEQUENCE</scope>
</reference>
<dbReference type="AlphaFoldDB" id="A0AA88AM49"/>
<evidence type="ECO:0000313" key="4">
    <source>
        <dbReference type="Proteomes" id="UP001187192"/>
    </source>
</evidence>
<dbReference type="EMBL" id="BTGU01000056">
    <property type="protein sequence ID" value="GMN55354.1"/>
    <property type="molecule type" value="Genomic_DNA"/>
</dbReference>